<comment type="caution">
    <text evidence="2">The sequence shown here is derived from an EMBL/GenBank/DDBJ whole genome shotgun (WGS) entry which is preliminary data.</text>
</comment>
<keyword evidence="3" id="KW-1185">Reference proteome</keyword>
<gene>
    <name evidence="2" type="ORF">CRG98_023001</name>
</gene>
<sequence>MKKVPYSSAVGSLMYAMVCTRPDIAHSVGVVSRFLSNPGKEHWNAVKWILRGSYLMAIKALKVHSFVYNGSRIYCGDRRLQGDVVVAKFFVGVELEARKWIVDSELVPWFFSTSGFSTNKEALHEEFRRPYDEAARILQVAHDFLWVASSHWSISMNQPEEWALVGWSRPALGWFKLNTDGAARGNLGSARAGGIIRDSNGNWIGGIMHNIGISTSIYAELQGIVTGLELASSLECRKLCVETDSRVAQGLISAQDSCAPSLRSLVIEIRAALARDWEVSANHV</sequence>
<accession>A0A2I0JK30</accession>
<dbReference type="InterPro" id="IPR036397">
    <property type="entry name" value="RNaseH_sf"/>
</dbReference>
<dbReference type="PANTHER" id="PTHR47723">
    <property type="entry name" value="OS05G0353850 PROTEIN"/>
    <property type="match status" value="1"/>
</dbReference>
<dbReference type="SUPFAM" id="SSF53098">
    <property type="entry name" value="Ribonuclease H-like"/>
    <property type="match status" value="1"/>
</dbReference>
<dbReference type="CDD" id="cd06222">
    <property type="entry name" value="RNase_H_like"/>
    <property type="match status" value="1"/>
</dbReference>
<protein>
    <recommendedName>
        <fullName evidence="1">RNase H type-1 domain-containing protein</fullName>
    </recommendedName>
</protein>
<evidence type="ECO:0000259" key="1">
    <source>
        <dbReference type="PROSITE" id="PS50879"/>
    </source>
</evidence>
<proteinExistence type="predicted"/>
<dbReference type="Pfam" id="PF13456">
    <property type="entry name" value="RVT_3"/>
    <property type="match status" value="1"/>
</dbReference>
<dbReference type="Proteomes" id="UP000233551">
    <property type="component" value="Unassembled WGS sequence"/>
</dbReference>
<dbReference type="InterPro" id="IPR044730">
    <property type="entry name" value="RNase_H-like_dom_plant"/>
</dbReference>
<evidence type="ECO:0000313" key="3">
    <source>
        <dbReference type="Proteomes" id="UP000233551"/>
    </source>
</evidence>
<feature type="domain" description="RNase H type-1" evidence="1">
    <location>
        <begin position="171"/>
        <end position="284"/>
    </location>
</feature>
<dbReference type="GO" id="GO:0003676">
    <property type="term" value="F:nucleic acid binding"/>
    <property type="evidence" value="ECO:0007669"/>
    <property type="project" value="InterPro"/>
</dbReference>
<organism evidence="2 3">
    <name type="scientific">Punica granatum</name>
    <name type="common">Pomegranate</name>
    <dbReference type="NCBI Taxonomy" id="22663"/>
    <lineage>
        <taxon>Eukaryota</taxon>
        <taxon>Viridiplantae</taxon>
        <taxon>Streptophyta</taxon>
        <taxon>Embryophyta</taxon>
        <taxon>Tracheophyta</taxon>
        <taxon>Spermatophyta</taxon>
        <taxon>Magnoliopsida</taxon>
        <taxon>eudicotyledons</taxon>
        <taxon>Gunneridae</taxon>
        <taxon>Pentapetalae</taxon>
        <taxon>rosids</taxon>
        <taxon>malvids</taxon>
        <taxon>Myrtales</taxon>
        <taxon>Lythraceae</taxon>
        <taxon>Punica</taxon>
    </lineage>
</organism>
<dbReference type="InterPro" id="IPR002156">
    <property type="entry name" value="RNaseH_domain"/>
</dbReference>
<dbReference type="InterPro" id="IPR053151">
    <property type="entry name" value="RNase_H-like"/>
</dbReference>
<evidence type="ECO:0000313" key="2">
    <source>
        <dbReference type="EMBL" id="PKI56618.1"/>
    </source>
</evidence>
<dbReference type="Gene3D" id="3.30.420.10">
    <property type="entry name" value="Ribonuclease H-like superfamily/Ribonuclease H"/>
    <property type="match status" value="1"/>
</dbReference>
<reference evidence="2 3" key="1">
    <citation type="submission" date="2017-11" db="EMBL/GenBank/DDBJ databases">
        <title>De-novo sequencing of pomegranate (Punica granatum L.) genome.</title>
        <authorList>
            <person name="Akparov Z."/>
            <person name="Amiraslanov A."/>
            <person name="Hajiyeva S."/>
            <person name="Abbasov M."/>
            <person name="Kaur K."/>
            <person name="Hamwieh A."/>
            <person name="Solovyev V."/>
            <person name="Salamov A."/>
            <person name="Braich B."/>
            <person name="Kosarev P."/>
            <person name="Mahmoud A."/>
            <person name="Hajiyev E."/>
            <person name="Babayeva S."/>
            <person name="Izzatullayeva V."/>
            <person name="Mammadov A."/>
            <person name="Mammadov A."/>
            <person name="Sharifova S."/>
            <person name="Ojaghi J."/>
            <person name="Eynullazada K."/>
            <person name="Bayramov B."/>
            <person name="Abdulazimova A."/>
            <person name="Shahmuradov I."/>
        </authorList>
    </citation>
    <scope>NUCLEOTIDE SEQUENCE [LARGE SCALE GENOMIC DNA]</scope>
    <source>
        <strain evidence="3">cv. AG2017</strain>
        <tissue evidence="2">Leaf</tissue>
    </source>
</reference>
<dbReference type="PROSITE" id="PS50879">
    <property type="entry name" value="RNASE_H_1"/>
    <property type="match status" value="1"/>
</dbReference>
<dbReference type="InterPro" id="IPR012337">
    <property type="entry name" value="RNaseH-like_sf"/>
</dbReference>
<dbReference type="EMBL" id="PGOL01001591">
    <property type="protein sequence ID" value="PKI56618.1"/>
    <property type="molecule type" value="Genomic_DNA"/>
</dbReference>
<dbReference type="PANTHER" id="PTHR47723:SF13">
    <property type="entry name" value="PUTATIVE-RELATED"/>
    <property type="match status" value="1"/>
</dbReference>
<name>A0A2I0JK30_PUNGR</name>
<dbReference type="GO" id="GO:0004523">
    <property type="term" value="F:RNA-DNA hybrid ribonuclease activity"/>
    <property type="evidence" value="ECO:0007669"/>
    <property type="project" value="InterPro"/>
</dbReference>
<dbReference type="AlphaFoldDB" id="A0A2I0JK30"/>